<keyword evidence="11" id="KW-0670">Pyruvate</keyword>
<dbReference type="GO" id="GO:0004612">
    <property type="term" value="F:phosphoenolpyruvate carboxykinase (ATP) activity"/>
    <property type="evidence" value="ECO:0007669"/>
    <property type="project" value="UniProtKB-UniRule"/>
</dbReference>
<dbReference type="Proteomes" id="UP000004386">
    <property type="component" value="Unassembled WGS sequence"/>
</dbReference>
<dbReference type="GO" id="GO:0016301">
    <property type="term" value="F:kinase activity"/>
    <property type="evidence" value="ECO:0007669"/>
    <property type="project" value="UniProtKB-KW"/>
</dbReference>
<dbReference type="GO" id="GO:0046872">
    <property type="term" value="F:metal ion binding"/>
    <property type="evidence" value="ECO:0007669"/>
    <property type="project" value="UniProtKB-KW"/>
</dbReference>
<dbReference type="HAMAP" id="MF_00453">
    <property type="entry name" value="PEPCK_ATP"/>
    <property type="match status" value="1"/>
</dbReference>
<reference evidence="11 12" key="1">
    <citation type="submission" date="2009-05" db="EMBL/GenBank/DDBJ databases">
        <authorList>
            <person name="Setubal J.C."/>
            <person name="Boyle S."/>
            <person name="Crasta O.R."/>
            <person name="Gillespie J.J."/>
            <person name="Kenyon R.W."/>
            <person name="Lu J."/>
            <person name="Mane S."/>
            <person name="Nagrani S."/>
            <person name="Shallom J.M."/>
            <person name="Shallom S."/>
            <person name="Shukla M."/>
            <person name="Snyder E.E."/>
            <person name="Sobral B.W."/>
            <person name="Wattam A.R."/>
            <person name="Will R."/>
            <person name="Williams K."/>
            <person name="Yoo H."/>
            <person name="Munk C."/>
            <person name="Tapia R."/>
            <person name="Green L."/>
            <person name="Rogers Y."/>
            <person name="Detter J.C."/>
            <person name="Bruce D."/>
            <person name="Brettin T.S."/>
            <person name="Tsolis R."/>
        </authorList>
    </citation>
    <scope>NUCLEOTIDE SEQUENCE [LARGE SCALE GENOMIC DNA]</scope>
    <source>
        <strain evidence="11 12">LMG 3301</strain>
    </source>
</reference>
<protein>
    <recommendedName>
        <fullName evidence="3 10">Phosphoenolpyruvate carboxykinase (ATP)</fullName>
        <shortName evidence="10">PCK</shortName>
        <shortName evidence="10">PEP carboxykinase</shortName>
        <shortName evidence="10">PEPCK</shortName>
        <ecNumber evidence="3 10">4.1.1.49</ecNumber>
    </recommendedName>
</protein>
<keyword evidence="10" id="KW-0963">Cytoplasm</keyword>
<dbReference type="GO" id="GO:0005524">
    <property type="term" value="F:ATP binding"/>
    <property type="evidence" value="ECO:0007669"/>
    <property type="project" value="UniProtKB-UniRule"/>
</dbReference>
<comment type="caution">
    <text evidence="11">The sequence shown here is derived from an EMBL/GenBank/DDBJ whole genome shotgun (WGS) entry which is preliminary data.</text>
</comment>
<evidence type="ECO:0000256" key="6">
    <source>
        <dbReference type="ARBA" id="ARBA00022793"/>
    </source>
</evidence>
<dbReference type="Gene3D" id="3.90.228.20">
    <property type="match status" value="1"/>
</dbReference>
<dbReference type="NCBIfam" id="NF006820">
    <property type="entry name" value="PRK09344.1-2"/>
    <property type="match status" value="1"/>
</dbReference>
<dbReference type="EC" id="4.1.1.49" evidence="3 10"/>
<feature type="binding site" evidence="10">
    <location>
        <position position="463"/>
    </location>
    <ligand>
        <name>ATP</name>
        <dbReference type="ChEBI" id="CHEBI:30616"/>
    </ligand>
</feature>
<evidence type="ECO:0000256" key="1">
    <source>
        <dbReference type="ARBA" id="ARBA00004742"/>
    </source>
</evidence>
<feature type="binding site" evidence="10">
    <location>
        <position position="273"/>
    </location>
    <ligand>
        <name>Mn(2+)</name>
        <dbReference type="ChEBI" id="CHEBI:29035"/>
    </ligand>
</feature>
<dbReference type="GO" id="GO:0005829">
    <property type="term" value="C:cytosol"/>
    <property type="evidence" value="ECO:0007669"/>
    <property type="project" value="TreeGrafter"/>
</dbReference>
<comment type="similarity">
    <text evidence="2 10">Belongs to the phosphoenolpyruvate carboxykinase (ATP) family.</text>
</comment>
<evidence type="ECO:0000256" key="8">
    <source>
        <dbReference type="ARBA" id="ARBA00023239"/>
    </source>
</evidence>
<dbReference type="NCBIfam" id="NF006822">
    <property type="entry name" value="PRK09344.1-4"/>
    <property type="match status" value="1"/>
</dbReference>
<comment type="caution">
    <text evidence="10">Lacks conserved residue(s) required for the propagation of feature annotation.</text>
</comment>
<gene>
    <name evidence="10 11" type="primary">pckA</name>
    <name evidence="11" type="ORF">OINT_1002446</name>
</gene>
<dbReference type="GO" id="GO:0006094">
    <property type="term" value="P:gluconeogenesis"/>
    <property type="evidence" value="ECO:0007669"/>
    <property type="project" value="UniProtKB-UniRule"/>
</dbReference>
<keyword evidence="8 10" id="KW-0456">Lyase</keyword>
<dbReference type="PROSITE" id="PS00532">
    <property type="entry name" value="PEPCK_ATP"/>
    <property type="match status" value="1"/>
</dbReference>
<dbReference type="NCBIfam" id="TIGR00224">
    <property type="entry name" value="pckA"/>
    <property type="match status" value="1"/>
</dbReference>
<dbReference type="EMBL" id="ACQA01000001">
    <property type="protein sequence ID" value="EEQ96969.1"/>
    <property type="molecule type" value="Genomic_DNA"/>
</dbReference>
<dbReference type="InterPro" id="IPR001272">
    <property type="entry name" value="PEP_carboxykinase_ATP"/>
</dbReference>
<feature type="binding site" evidence="10">
    <location>
        <position position="338"/>
    </location>
    <ligand>
        <name>substrate</name>
    </ligand>
</feature>
<dbReference type="Pfam" id="PF01293">
    <property type="entry name" value="PEPCK_ATP"/>
    <property type="match status" value="1"/>
</dbReference>
<comment type="cofactor">
    <cofactor evidence="10">
        <name>Mn(2+)</name>
        <dbReference type="ChEBI" id="CHEBI:29035"/>
    </cofactor>
    <text evidence="10">Binds 1 Mn(2+) ion per subunit.</text>
</comment>
<keyword evidence="11" id="KW-0418">Kinase</keyword>
<feature type="binding site" evidence="10">
    <location>
        <position position="236"/>
    </location>
    <ligand>
        <name>ATP</name>
        <dbReference type="ChEBI" id="CHEBI:30616"/>
    </ligand>
</feature>
<dbReference type="Gene3D" id="2.170.8.10">
    <property type="entry name" value="Phosphoenolpyruvate Carboxykinase, domain 2"/>
    <property type="match status" value="1"/>
</dbReference>
<feature type="binding site" evidence="10">
    <location>
        <position position="211"/>
    </location>
    <ligand>
        <name>substrate</name>
    </ligand>
</feature>
<dbReference type="GO" id="GO:0016787">
    <property type="term" value="F:hydrolase activity"/>
    <property type="evidence" value="ECO:0007669"/>
    <property type="project" value="UniProtKB-KW"/>
</dbReference>
<feature type="binding site" evidence="10">
    <location>
        <position position="217"/>
    </location>
    <ligand>
        <name>ATP</name>
        <dbReference type="ChEBI" id="CHEBI:30616"/>
    </ligand>
</feature>
<name>C4WKN1_9HYPH</name>
<dbReference type="HOGENOM" id="CLU_018247_0_1_5"/>
<feature type="binding site" evidence="10">
    <location>
        <position position="77"/>
    </location>
    <ligand>
        <name>substrate</name>
    </ligand>
</feature>
<keyword evidence="11" id="KW-0808">Transferase</keyword>
<comment type="pathway">
    <text evidence="1 10">Carbohydrate biosynthesis; gluconeogenesis.</text>
</comment>
<evidence type="ECO:0000256" key="9">
    <source>
        <dbReference type="ARBA" id="ARBA00047371"/>
    </source>
</evidence>
<keyword evidence="6 10" id="KW-0210">Decarboxylase</keyword>
<evidence type="ECO:0000256" key="7">
    <source>
        <dbReference type="ARBA" id="ARBA00022840"/>
    </source>
</evidence>
<feature type="binding site" evidence="10">
    <location>
        <position position="338"/>
    </location>
    <ligand>
        <name>ATP</name>
        <dbReference type="ChEBI" id="CHEBI:30616"/>
    </ligand>
</feature>
<dbReference type="PANTHER" id="PTHR30031:SF0">
    <property type="entry name" value="PHOSPHOENOLPYRUVATE CARBOXYKINASE (ATP)"/>
    <property type="match status" value="1"/>
</dbReference>
<feature type="binding site" evidence="10">
    <location>
        <begin position="252"/>
        <end position="260"/>
    </location>
    <ligand>
        <name>ATP</name>
        <dbReference type="ChEBI" id="CHEBI:30616"/>
    </ligand>
</feature>
<keyword evidence="7 10" id="KW-0067">ATP-binding</keyword>
<keyword evidence="10" id="KW-0464">Manganese</keyword>
<dbReference type="SUPFAM" id="SSF53795">
    <property type="entry name" value="PEP carboxykinase-like"/>
    <property type="match status" value="1"/>
</dbReference>
<evidence type="ECO:0000313" key="11">
    <source>
        <dbReference type="EMBL" id="EEQ96969.1"/>
    </source>
</evidence>
<dbReference type="PIRSF" id="PIRSF006294">
    <property type="entry name" value="PEP_crbxkin"/>
    <property type="match status" value="1"/>
</dbReference>
<comment type="function">
    <text evidence="10">Involved in the gluconeogenesis. Catalyzes the conversion of oxaloacetate (OAA) to phosphoenolpyruvate (PEP) through direct phosphoryl transfer between the nucleoside triphosphate and OAA.</text>
</comment>
<evidence type="ECO:0000313" key="12">
    <source>
        <dbReference type="Proteomes" id="UP000004386"/>
    </source>
</evidence>
<comment type="subcellular location">
    <subcellularLocation>
        <location evidence="10">Cytoplasm</location>
    </subcellularLocation>
</comment>
<feature type="binding site" evidence="10">
    <location>
        <position position="217"/>
    </location>
    <ligand>
        <name>Mn(2+)</name>
        <dbReference type="ChEBI" id="CHEBI:29035"/>
    </ligand>
</feature>
<proteinExistence type="inferred from homology"/>
<keyword evidence="4 10" id="KW-0312">Gluconeogenesis</keyword>
<organism evidence="11 12">
    <name type="scientific">Brucella intermedia LMG 3301</name>
    <dbReference type="NCBI Taxonomy" id="641118"/>
    <lineage>
        <taxon>Bacteria</taxon>
        <taxon>Pseudomonadati</taxon>
        <taxon>Pseudomonadota</taxon>
        <taxon>Alphaproteobacteria</taxon>
        <taxon>Hyphomicrobiales</taxon>
        <taxon>Brucellaceae</taxon>
        <taxon>Brucella/Ochrobactrum group</taxon>
        <taxon>Brucella</taxon>
    </lineage>
</organism>
<evidence type="ECO:0000256" key="3">
    <source>
        <dbReference type="ARBA" id="ARBA00012363"/>
    </source>
</evidence>
<comment type="catalytic activity">
    <reaction evidence="9 10">
        <text>oxaloacetate + ATP = phosphoenolpyruvate + ADP + CO2</text>
        <dbReference type="Rhea" id="RHEA:18617"/>
        <dbReference type="ChEBI" id="CHEBI:16452"/>
        <dbReference type="ChEBI" id="CHEBI:16526"/>
        <dbReference type="ChEBI" id="CHEBI:30616"/>
        <dbReference type="ChEBI" id="CHEBI:58702"/>
        <dbReference type="ChEBI" id="CHEBI:456216"/>
        <dbReference type="EC" id="4.1.1.49"/>
    </reaction>
</comment>
<evidence type="ECO:0000256" key="4">
    <source>
        <dbReference type="ARBA" id="ARBA00022432"/>
    </source>
</evidence>
<dbReference type="UniPathway" id="UPA00138"/>
<evidence type="ECO:0000256" key="5">
    <source>
        <dbReference type="ARBA" id="ARBA00022741"/>
    </source>
</evidence>
<dbReference type="PANTHER" id="PTHR30031">
    <property type="entry name" value="PHOSPHOENOLPYRUVATE CARBOXYKINASE ATP"/>
    <property type="match status" value="1"/>
</dbReference>
<keyword evidence="11" id="KW-0378">Hydrolase</keyword>
<keyword evidence="10" id="KW-0479">Metal-binding</keyword>
<accession>C4WKN1</accession>
<feature type="binding site" evidence="10">
    <location>
        <position position="236"/>
    </location>
    <ligand>
        <name>Mn(2+)</name>
        <dbReference type="ChEBI" id="CHEBI:29035"/>
    </ligand>
</feature>
<dbReference type="InterPro" id="IPR013035">
    <property type="entry name" value="PEP_carboxykinase_C"/>
</dbReference>
<feature type="binding site" evidence="10">
    <location>
        <position position="217"/>
    </location>
    <ligand>
        <name>substrate</name>
    </ligand>
</feature>
<dbReference type="Gene3D" id="3.40.449.10">
    <property type="entry name" value="Phosphoenolpyruvate Carboxykinase, domain 1"/>
    <property type="match status" value="1"/>
</dbReference>
<keyword evidence="5 10" id="KW-0547">Nucleotide-binding</keyword>
<dbReference type="AlphaFoldDB" id="C4WKN1"/>
<evidence type="ECO:0000256" key="2">
    <source>
        <dbReference type="ARBA" id="ARBA00006052"/>
    </source>
</evidence>
<dbReference type="SUPFAM" id="SSF68923">
    <property type="entry name" value="PEP carboxykinase N-terminal domain"/>
    <property type="match status" value="1"/>
</dbReference>
<dbReference type="InterPro" id="IPR008210">
    <property type="entry name" value="PEP_carboxykinase_N"/>
</dbReference>
<dbReference type="InterPro" id="IPR015994">
    <property type="entry name" value="PEPCK_ATP_CS"/>
</dbReference>
<dbReference type="NCBIfam" id="NF006821">
    <property type="entry name" value="PRK09344.1-3"/>
    <property type="match status" value="1"/>
</dbReference>
<evidence type="ECO:0000256" key="10">
    <source>
        <dbReference type="HAMAP-Rule" id="MF_00453"/>
    </source>
</evidence>
<feature type="binding site" evidence="10">
    <location>
        <position position="301"/>
    </location>
    <ligand>
        <name>ATP</name>
        <dbReference type="ChEBI" id="CHEBI:30616"/>
    </ligand>
</feature>
<sequence>MTRKETDQLSNHGGDIMRETGIHNTAASIATSGLKELSAVFYNLGPARLYEETVRRGEAELSAQGALVARTGQHTGRSPKDKFVVRDADTEDHVWWDNNKPMSREAFDLLHADFIEHAKGKELFVQDLIGGADADNKINARVITEYAWHSLFIRNLLIRPEQEALASYVPEMTIIDLPSFKADPERYGVRTETVIAVDLTRRIVLIGGTSYAGEMKKSVFTALNYILPAKGVMPMHCSANEGPNGDTAVFFGLSGTGKTTLSADPTRTLIGDDEHGWGEHGIFNFEGGCYAKTIRLSAEAEPEIYATTQRFGTVLENVVLDEHRQPDFDDGSLTENTRCAYPLDFIPNASKTGKGGQPKNIIMLTADAFGVMPPIAKLTPAQAMYHFLSGYTAKVAGTEKGVTEPEATFSTCFGAPFMPRHPSEYGNLLRKLIAEHKVDCWLVNTGWTGGAYGTGKRMPIKATRALLAAALDGSLNNAEFRIDPNFGFAVPVEVPGVDKSILDPRSTWADKAAYDAQARKLVDMFVTNFEKFESHVDHEVKDAAPAIRIAAE</sequence>
<dbReference type="CDD" id="cd00484">
    <property type="entry name" value="PEPCK_ATP"/>
    <property type="match status" value="1"/>
</dbReference>